<evidence type="ECO:0008006" key="3">
    <source>
        <dbReference type="Google" id="ProtNLM"/>
    </source>
</evidence>
<comment type="caution">
    <text evidence="1">The sequence shown here is derived from an EMBL/GenBank/DDBJ whole genome shotgun (WGS) entry which is preliminary data.</text>
</comment>
<dbReference type="GO" id="GO:0030865">
    <property type="term" value="P:cortical cytoskeleton organization"/>
    <property type="evidence" value="ECO:0007669"/>
    <property type="project" value="TreeGrafter"/>
</dbReference>
<gene>
    <name evidence="1" type="ORF">LVIROSA_LOCUS21215</name>
</gene>
<dbReference type="Proteomes" id="UP001157418">
    <property type="component" value="Unassembled WGS sequence"/>
</dbReference>
<dbReference type="InterPro" id="IPR039865">
    <property type="entry name" value="PPP2R3C"/>
</dbReference>
<accession>A0AAU9NC69</accession>
<organism evidence="1 2">
    <name type="scientific">Lactuca virosa</name>
    <dbReference type="NCBI Taxonomy" id="75947"/>
    <lineage>
        <taxon>Eukaryota</taxon>
        <taxon>Viridiplantae</taxon>
        <taxon>Streptophyta</taxon>
        <taxon>Embryophyta</taxon>
        <taxon>Tracheophyta</taxon>
        <taxon>Spermatophyta</taxon>
        <taxon>Magnoliopsida</taxon>
        <taxon>eudicotyledons</taxon>
        <taxon>Gunneridae</taxon>
        <taxon>Pentapetalae</taxon>
        <taxon>asterids</taxon>
        <taxon>campanulids</taxon>
        <taxon>Asterales</taxon>
        <taxon>Asteraceae</taxon>
        <taxon>Cichorioideae</taxon>
        <taxon>Cichorieae</taxon>
        <taxon>Lactucinae</taxon>
        <taxon>Lactuca</taxon>
    </lineage>
</organism>
<dbReference type="GO" id="GO:0000226">
    <property type="term" value="P:microtubule cytoskeleton organization"/>
    <property type="evidence" value="ECO:0007669"/>
    <property type="project" value="TreeGrafter"/>
</dbReference>
<dbReference type="PANTHER" id="PTHR12085:SF6">
    <property type="entry name" value="CALCIUM BINDING PROTEIN"/>
    <property type="match status" value="1"/>
</dbReference>
<keyword evidence="2" id="KW-1185">Reference proteome</keyword>
<dbReference type="GO" id="GO:0005819">
    <property type="term" value="C:spindle"/>
    <property type="evidence" value="ECO:0007669"/>
    <property type="project" value="TreeGrafter"/>
</dbReference>
<evidence type="ECO:0000313" key="1">
    <source>
        <dbReference type="EMBL" id="CAH1434719.1"/>
    </source>
</evidence>
<dbReference type="EMBL" id="CAKMRJ010003846">
    <property type="protein sequence ID" value="CAH1434719.1"/>
    <property type="molecule type" value="Genomic_DNA"/>
</dbReference>
<reference evidence="1 2" key="1">
    <citation type="submission" date="2022-01" db="EMBL/GenBank/DDBJ databases">
        <authorList>
            <person name="Xiong W."/>
            <person name="Schranz E."/>
        </authorList>
    </citation>
    <scope>NUCLEOTIDE SEQUENCE [LARGE SCALE GENOMIC DNA]</scope>
</reference>
<dbReference type="GO" id="GO:0035303">
    <property type="term" value="P:regulation of dephosphorylation"/>
    <property type="evidence" value="ECO:0007669"/>
    <property type="project" value="InterPro"/>
</dbReference>
<dbReference type="PANTHER" id="PTHR12085">
    <property type="entry name" value="SERINE/THREONINE-PROTEIN PHOSPHATASE 2A REGULATORY SUBUNIT B'' SUBUNIT GAMMA"/>
    <property type="match status" value="1"/>
</dbReference>
<dbReference type="Gene3D" id="1.10.238.10">
    <property type="entry name" value="EF-hand"/>
    <property type="match status" value="1"/>
</dbReference>
<proteinExistence type="predicted"/>
<evidence type="ECO:0000313" key="2">
    <source>
        <dbReference type="Proteomes" id="UP001157418"/>
    </source>
</evidence>
<protein>
    <recommendedName>
        <fullName evidence="3">EF-hand domain-containing protein</fullName>
    </recommendedName>
</protein>
<name>A0AAU9NC69_9ASTR</name>
<dbReference type="AlphaFoldDB" id="A0AAU9NC69"/>
<sequence>MWLTLRENYLLHEATASEKVTYEDFSQIASLCTEKMAERNGGLYQSCICDSSRRGPYINWFSLASAQRICDTFLDLDKDGNSTLDQEELQGYSNGTLTIFLLREVMTKRTNVVGMKHFCGRRFNAYKDYRGFRRPYVLIAYLCEVGDFMEAVQTRIEEGFAAEDKTEYTNRSTPTLLASVFPPSSSVNATQNHPSLLVPSPARSPLFRRSFPLRQHSSSGITPLCSISSPTKGLIPYKASRLTSPTNGRHCWQPSSVQFVADATTH</sequence>